<keyword evidence="7" id="KW-0175">Coiled coil</keyword>
<dbReference type="RefSeq" id="WP_345410384.1">
    <property type="nucleotide sequence ID" value="NZ_BAABHO010000001.1"/>
</dbReference>
<evidence type="ECO:0000256" key="8">
    <source>
        <dbReference type="SAM" id="Phobius"/>
    </source>
</evidence>
<dbReference type="SUPFAM" id="SSF55874">
    <property type="entry name" value="ATPase domain of HSP90 chaperone/DNA topoisomerase II/histidine kinase"/>
    <property type="match status" value="1"/>
</dbReference>
<feature type="transmembrane region" description="Helical" evidence="8">
    <location>
        <begin position="43"/>
        <end position="64"/>
    </location>
</feature>
<feature type="transmembrane region" description="Helical" evidence="8">
    <location>
        <begin position="193"/>
        <end position="211"/>
    </location>
</feature>
<protein>
    <recommendedName>
        <fullName evidence="2">histidine kinase</fullName>
        <ecNumber evidence="2">2.7.13.3</ecNumber>
    </recommendedName>
</protein>
<dbReference type="SMART" id="SM00387">
    <property type="entry name" value="HATPase_c"/>
    <property type="match status" value="1"/>
</dbReference>
<feature type="coiled-coil region" evidence="7">
    <location>
        <begin position="249"/>
        <end position="276"/>
    </location>
</feature>
<evidence type="ECO:0000259" key="9">
    <source>
        <dbReference type="PROSITE" id="PS50109"/>
    </source>
</evidence>
<dbReference type="Gene3D" id="3.30.565.10">
    <property type="entry name" value="Histidine kinase-like ATPase, C-terminal domain"/>
    <property type="match status" value="1"/>
</dbReference>
<reference evidence="11" key="1">
    <citation type="journal article" date="2019" name="Int. J. Syst. Evol. Microbiol.">
        <title>The Global Catalogue of Microorganisms (GCM) 10K type strain sequencing project: providing services to taxonomists for standard genome sequencing and annotation.</title>
        <authorList>
            <consortium name="The Broad Institute Genomics Platform"/>
            <consortium name="The Broad Institute Genome Sequencing Center for Infectious Disease"/>
            <person name="Wu L."/>
            <person name="Ma J."/>
        </authorList>
    </citation>
    <scope>NUCLEOTIDE SEQUENCE [LARGE SCALE GENOMIC DNA]</scope>
    <source>
        <strain evidence="11">JCM 17979</strain>
    </source>
</reference>
<feature type="transmembrane region" description="Helical" evidence="8">
    <location>
        <begin position="103"/>
        <end position="124"/>
    </location>
</feature>
<feature type="transmembrane region" description="Helical" evidence="8">
    <location>
        <begin position="136"/>
        <end position="158"/>
    </location>
</feature>
<evidence type="ECO:0000313" key="10">
    <source>
        <dbReference type="EMBL" id="GAA4773147.1"/>
    </source>
</evidence>
<evidence type="ECO:0000256" key="6">
    <source>
        <dbReference type="ARBA" id="ARBA00023012"/>
    </source>
</evidence>
<keyword evidence="4" id="KW-0808">Transferase</keyword>
<keyword evidence="5" id="KW-0418">Kinase</keyword>
<organism evidence="10 11">
    <name type="scientific">Actinomycetospora chlora</name>
    <dbReference type="NCBI Taxonomy" id="663608"/>
    <lineage>
        <taxon>Bacteria</taxon>
        <taxon>Bacillati</taxon>
        <taxon>Actinomycetota</taxon>
        <taxon>Actinomycetes</taxon>
        <taxon>Pseudonocardiales</taxon>
        <taxon>Pseudonocardiaceae</taxon>
        <taxon>Actinomycetospora</taxon>
    </lineage>
</organism>
<comment type="catalytic activity">
    <reaction evidence="1">
        <text>ATP + protein L-histidine = ADP + protein N-phospho-L-histidine.</text>
        <dbReference type="EC" id="2.7.13.3"/>
    </reaction>
</comment>
<keyword evidence="8" id="KW-0472">Membrane</keyword>
<name>A0ABP9A396_9PSEU</name>
<evidence type="ECO:0000256" key="5">
    <source>
        <dbReference type="ARBA" id="ARBA00022777"/>
    </source>
</evidence>
<keyword evidence="11" id="KW-1185">Reference proteome</keyword>
<evidence type="ECO:0000256" key="1">
    <source>
        <dbReference type="ARBA" id="ARBA00000085"/>
    </source>
</evidence>
<dbReference type="EC" id="2.7.13.3" evidence="2"/>
<feature type="transmembrane region" description="Helical" evidence="8">
    <location>
        <begin position="76"/>
        <end position="97"/>
    </location>
</feature>
<evidence type="ECO:0000256" key="7">
    <source>
        <dbReference type="SAM" id="Coils"/>
    </source>
</evidence>
<feature type="domain" description="Histidine kinase" evidence="9">
    <location>
        <begin position="275"/>
        <end position="474"/>
    </location>
</feature>
<keyword evidence="3" id="KW-0597">Phosphoprotein</keyword>
<dbReference type="Proteomes" id="UP001500928">
    <property type="component" value="Unassembled WGS sequence"/>
</dbReference>
<evidence type="ECO:0000313" key="11">
    <source>
        <dbReference type="Proteomes" id="UP001500928"/>
    </source>
</evidence>
<keyword evidence="6" id="KW-0902">Two-component regulatory system</keyword>
<dbReference type="InterPro" id="IPR050980">
    <property type="entry name" value="2C_sensor_his_kinase"/>
</dbReference>
<evidence type="ECO:0000256" key="2">
    <source>
        <dbReference type="ARBA" id="ARBA00012438"/>
    </source>
</evidence>
<dbReference type="PANTHER" id="PTHR44936">
    <property type="entry name" value="SENSOR PROTEIN CREC"/>
    <property type="match status" value="1"/>
</dbReference>
<proteinExistence type="predicted"/>
<dbReference type="InterPro" id="IPR005467">
    <property type="entry name" value="His_kinase_dom"/>
</dbReference>
<feature type="transmembrane region" description="Helical" evidence="8">
    <location>
        <begin position="223"/>
        <end position="246"/>
    </location>
</feature>
<evidence type="ECO:0000256" key="3">
    <source>
        <dbReference type="ARBA" id="ARBA00022553"/>
    </source>
</evidence>
<dbReference type="InterPro" id="IPR036890">
    <property type="entry name" value="HATPase_C_sf"/>
</dbReference>
<sequence>MTAVVERSRGGGSARRLALALGAAAVLLALGSSLDHGLKSHDLTVVLALAAAGSGAAAALLAVFAARLNADHRAGWVAMALACYGLLAIPASTIAALDPNPAALGVRVLADGLVTGLLLTAAIAPPRLSPWRVGAALLVVAVAVLAAAALGSAFPAALDAVATSVPVTVGLAAAWSAAGIAIAVRAAHGDDSGLWLVGIGIALLGGARALRATTFGWPVLDDAAVSGGFRLAAIAFVLGGALRIAWQALARFETRHDTLEEELRLAETRLARTAERDHELRNGLAGLAGATTLVDGRCPDPQRLGTVVASELSRLDDLLQTPIDVAAAAPTTPYAVAPVLHGLVTLRGSTGMDVRLAVEPGLHALGSPATLAQVVTNLLANAARHAAGSPVEILAVRHEDRVVVRVRDFGPGPTPGAEEAVLARGVRDRAAGGLGLGLYVCRRLLADENGTLALGSAGRGEHGCVVTVDLPAAPPPACAAALAGPELRSAS</sequence>
<gene>
    <name evidence="10" type="ORF">GCM10023200_01940</name>
</gene>
<accession>A0ABP9A396</accession>
<keyword evidence="8" id="KW-1133">Transmembrane helix</keyword>
<dbReference type="PROSITE" id="PS50109">
    <property type="entry name" value="HIS_KIN"/>
    <property type="match status" value="1"/>
</dbReference>
<feature type="transmembrane region" description="Helical" evidence="8">
    <location>
        <begin position="164"/>
        <end position="186"/>
    </location>
</feature>
<dbReference type="EMBL" id="BAABHO010000001">
    <property type="protein sequence ID" value="GAA4773147.1"/>
    <property type="molecule type" value="Genomic_DNA"/>
</dbReference>
<dbReference type="InterPro" id="IPR003594">
    <property type="entry name" value="HATPase_dom"/>
</dbReference>
<dbReference type="PANTHER" id="PTHR44936:SF9">
    <property type="entry name" value="SENSOR PROTEIN CREC"/>
    <property type="match status" value="1"/>
</dbReference>
<evidence type="ECO:0000256" key="4">
    <source>
        <dbReference type="ARBA" id="ARBA00022679"/>
    </source>
</evidence>
<keyword evidence="8" id="KW-0812">Transmembrane</keyword>
<comment type="caution">
    <text evidence="10">The sequence shown here is derived from an EMBL/GenBank/DDBJ whole genome shotgun (WGS) entry which is preliminary data.</text>
</comment>
<dbReference type="Pfam" id="PF02518">
    <property type="entry name" value="HATPase_c"/>
    <property type="match status" value="1"/>
</dbReference>